<keyword evidence="2" id="KW-1185">Reference proteome</keyword>
<dbReference type="Proteomes" id="UP001055879">
    <property type="component" value="Linkage Group LG07"/>
</dbReference>
<protein>
    <submittedName>
        <fullName evidence="1">Uncharacterized protein</fullName>
    </submittedName>
</protein>
<proteinExistence type="predicted"/>
<reference evidence="2" key="1">
    <citation type="journal article" date="2022" name="Mol. Ecol. Resour.">
        <title>The genomes of chicory, endive, great burdock and yacon provide insights into Asteraceae palaeo-polyploidization history and plant inulin production.</title>
        <authorList>
            <person name="Fan W."/>
            <person name="Wang S."/>
            <person name="Wang H."/>
            <person name="Wang A."/>
            <person name="Jiang F."/>
            <person name="Liu H."/>
            <person name="Zhao H."/>
            <person name="Xu D."/>
            <person name="Zhang Y."/>
        </authorList>
    </citation>
    <scope>NUCLEOTIDE SEQUENCE [LARGE SCALE GENOMIC DNA]</scope>
    <source>
        <strain evidence="2">cv. Niubang</strain>
    </source>
</reference>
<accession>A0ACB9B0J3</accession>
<dbReference type="EMBL" id="CM042053">
    <property type="protein sequence ID" value="KAI3715128.1"/>
    <property type="molecule type" value="Genomic_DNA"/>
</dbReference>
<organism evidence="1 2">
    <name type="scientific">Arctium lappa</name>
    <name type="common">Greater burdock</name>
    <name type="synonym">Lappa major</name>
    <dbReference type="NCBI Taxonomy" id="4217"/>
    <lineage>
        <taxon>Eukaryota</taxon>
        <taxon>Viridiplantae</taxon>
        <taxon>Streptophyta</taxon>
        <taxon>Embryophyta</taxon>
        <taxon>Tracheophyta</taxon>
        <taxon>Spermatophyta</taxon>
        <taxon>Magnoliopsida</taxon>
        <taxon>eudicotyledons</taxon>
        <taxon>Gunneridae</taxon>
        <taxon>Pentapetalae</taxon>
        <taxon>asterids</taxon>
        <taxon>campanulids</taxon>
        <taxon>Asterales</taxon>
        <taxon>Asteraceae</taxon>
        <taxon>Carduoideae</taxon>
        <taxon>Cardueae</taxon>
        <taxon>Arctiinae</taxon>
        <taxon>Arctium</taxon>
    </lineage>
</organism>
<evidence type="ECO:0000313" key="2">
    <source>
        <dbReference type="Proteomes" id="UP001055879"/>
    </source>
</evidence>
<comment type="caution">
    <text evidence="1">The sequence shown here is derived from an EMBL/GenBank/DDBJ whole genome shotgun (WGS) entry which is preliminary data.</text>
</comment>
<gene>
    <name evidence="1" type="ORF">L6452_22097</name>
</gene>
<sequence length="692" mass="78078">MSNAKTDFFDKVSSSDSIIDNSLLLNAQFYKKKRKRKRSKKSKKHDTVLSENSNISDFSSSDRTLSQLWYLDSGYSKHMTGNKSLLSNFKDKCCGRVKFGNCETAPILGYGDLVQGNITVKRVSYVEGLSHNLFSIGQFCDKELEVSFKSKRVAVKNDNGKDLLVGKRHSNLYAIELSKIKIPSNICLLSKVSVQESWIWHRRLAHLNFKYMDCLVKNDSVRGLPVLRFQKDRLCQDCEKGKMKKAPYKPKPEHCTSAILDLLHVDLCGPMKTKSLGHKKYVLVVVDDYSRYTWVKFLKSKDETPELLINLIKTTQTNKQNQVKVVRSDNGTEFKNSILQAFYESQRIQQQFSVARTPQPNGVVERRNRTLVESARSMLAYSGLPLSYWAEAVSTACHTQNRSIMHRRFNKTPYELMNGIKPNIKYFKSFGCKCYVLNDRENLNKFSPKADEGVFVGYSSNFAAYRVFLISARKVLESVNVKFDEAADLVSSHSDSEPTITENSVSKPALSPDNQDSSTPSPILSDLDFLFENFYDDVPRSNSENVSNVLNQETESSSIPNSAASISDNDAAPVSPVQQEPVQQDFVQSDNVQSETEPIHEEHTQKESIQDQPVQKESIQEEVQNDVIQQTVPESDLEIVEIPPPQVETISISSSDVEVSEPPSLKLEVILKPVFLHAPSRLLSTNVSSLAS</sequence>
<reference evidence="1 2" key="2">
    <citation type="journal article" date="2022" name="Mol. Ecol. Resour.">
        <title>The genomes of chicory, endive, great burdock and yacon provide insights into Asteraceae paleo-polyploidization history and plant inulin production.</title>
        <authorList>
            <person name="Fan W."/>
            <person name="Wang S."/>
            <person name="Wang H."/>
            <person name="Wang A."/>
            <person name="Jiang F."/>
            <person name="Liu H."/>
            <person name="Zhao H."/>
            <person name="Xu D."/>
            <person name="Zhang Y."/>
        </authorList>
    </citation>
    <scope>NUCLEOTIDE SEQUENCE [LARGE SCALE GENOMIC DNA]</scope>
    <source>
        <strain evidence="2">cv. Niubang</strain>
    </source>
</reference>
<name>A0ACB9B0J3_ARCLA</name>
<evidence type="ECO:0000313" key="1">
    <source>
        <dbReference type="EMBL" id="KAI3715128.1"/>
    </source>
</evidence>